<keyword evidence="4 9" id="KW-0808">Transferase</keyword>
<feature type="binding site" evidence="9">
    <location>
        <position position="166"/>
    </location>
    <ligand>
        <name>anthranilate</name>
        <dbReference type="ChEBI" id="CHEBI:16567"/>
        <label>2</label>
    </ligand>
</feature>
<evidence type="ECO:0000256" key="9">
    <source>
        <dbReference type="HAMAP-Rule" id="MF_00211"/>
    </source>
</evidence>
<dbReference type="GO" id="GO:0005829">
    <property type="term" value="C:cytosol"/>
    <property type="evidence" value="ECO:0007669"/>
    <property type="project" value="TreeGrafter"/>
</dbReference>
<dbReference type="STRING" id="1123291.SAMN04490355_100111"/>
<dbReference type="NCBIfam" id="TIGR01245">
    <property type="entry name" value="trpD"/>
    <property type="match status" value="1"/>
</dbReference>
<evidence type="ECO:0000256" key="8">
    <source>
        <dbReference type="ARBA" id="ARBA00061188"/>
    </source>
</evidence>
<evidence type="ECO:0000256" key="7">
    <source>
        <dbReference type="ARBA" id="ARBA00052328"/>
    </source>
</evidence>
<keyword evidence="3 9" id="KW-0328">Glycosyltransferase</keyword>
<dbReference type="PANTHER" id="PTHR43285">
    <property type="entry name" value="ANTHRANILATE PHOSPHORIBOSYLTRANSFERASE"/>
    <property type="match status" value="1"/>
</dbReference>
<comment type="similarity">
    <text evidence="9">Belongs to the anthranilate phosphoribosyltransferase family.</text>
</comment>
<organism evidence="12 13">
    <name type="scientific">Pelosinus propionicus DSM 13327</name>
    <dbReference type="NCBI Taxonomy" id="1123291"/>
    <lineage>
        <taxon>Bacteria</taxon>
        <taxon>Bacillati</taxon>
        <taxon>Bacillota</taxon>
        <taxon>Negativicutes</taxon>
        <taxon>Selenomonadales</taxon>
        <taxon>Sporomusaceae</taxon>
        <taxon>Pelosinus</taxon>
    </lineage>
</organism>
<keyword evidence="9" id="KW-0460">Magnesium</keyword>
<dbReference type="HAMAP" id="MF_00211">
    <property type="entry name" value="TrpD"/>
    <property type="match status" value="1"/>
</dbReference>
<dbReference type="FunFam" id="3.40.1030.10:FF:000002">
    <property type="entry name" value="Anthranilate phosphoribosyltransferase"/>
    <property type="match status" value="1"/>
</dbReference>
<feature type="binding site" evidence="9">
    <location>
        <position position="226"/>
    </location>
    <ligand>
        <name>Mg(2+)</name>
        <dbReference type="ChEBI" id="CHEBI:18420"/>
        <label>1</label>
    </ligand>
</feature>
<dbReference type="EMBL" id="FOTS01000001">
    <property type="protein sequence ID" value="SFL30743.1"/>
    <property type="molecule type" value="Genomic_DNA"/>
</dbReference>
<name>A0A1I4GML9_9FIRM</name>
<comment type="function">
    <text evidence="9">Catalyzes the transfer of the phosphoribosyl group of 5-phosphorylribose-1-pyrophosphate (PRPP) to anthranilate to yield N-(5'-phosphoribosyl)-anthranilate (PRA).</text>
</comment>
<dbReference type="GO" id="GO:0000287">
    <property type="term" value="F:magnesium ion binding"/>
    <property type="evidence" value="ECO:0007669"/>
    <property type="project" value="UniProtKB-UniRule"/>
</dbReference>
<feature type="binding site" evidence="9">
    <location>
        <position position="225"/>
    </location>
    <ligand>
        <name>Mg(2+)</name>
        <dbReference type="ChEBI" id="CHEBI:18420"/>
        <label>2</label>
    </ligand>
</feature>
<evidence type="ECO:0000313" key="13">
    <source>
        <dbReference type="Proteomes" id="UP000199520"/>
    </source>
</evidence>
<comment type="cofactor">
    <cofactor evidence="9">
        <name>Mg(2+)</name>
        <dbReference type="ChEBI" id="CHEBI:18420"/>
    </cofactor>
    <text evidence="9">Binds 2 magnesium ions per monomer.</text>
</comment>
<evidence type="ECO:0000256" key="3">
    <source>
        <dbReference type="ARBA" id="ARBA00022676"/>
    </source>
</evidence>
<dbReference type="InterPro" id="IPR005940">
    <property type="entry name" value="Anthranilate_Pribosyl_Tfrase"/>
</dbReference>
<evidence type="ECO:0000259" key="10">
    <source>
        <dbReference type="Pfam" id="PF00591"/>
    </source>
</evidence>
<dbReference type="EC" id="2.4.2.18" evidence="9"/>
<feature type="binding site" evidence="9">
    <location>
        <position position="111"/>
    </location>
    <ligand>
        <name>anthranilate</name>
        <dbReference type="ChEBI" id="CHEBI:16567"/>
        <label>1</label>
    </ligand>
</feature>
<dbReference type="InterPro" id="IPR035902">
    <property type="entry name" value="Nuc_phospho_transferase"/>
</dbReference>
<comment type="caution">
    <text evidence="9">Lacks conserved residue(s) required for the propagation of feature annotation.</text>
</comment>
<comment type="catalytic activity">
    <reaction evidence="7 9">
        <text>N-(5-phospho-beta-D-ribosyl)anthranilate + diphosphate = 5-phospho-alpha-D-ribose 1-diphosphate + anthranilate</text>
        <dbReference type="Rhea" id="RHEA:11768"/>
        <dbReference type="ChEBI" id="CHEBI:16567"/>
        <dbReference type="ChEBI" id="CHEBI:18277"/>
        <dbReference type="ChEBI" id="CHEBI:33019"/>
        <dbReference type="ChEBI" id="CHEBI:58017"/>
        <dbReference type="EC" id="2.4.2.18"/>
    </reaction>
</comment>
<dbReference type="Proteomes" id="UP000199520">
    <property type="component" value="Unassembled WGS sequence"/>
</dbReference>
<accession>A0A1I4GML9</accession>
<feature type="binding site" evidence="9">
    <location>
        <position position="120"/>
    </location>
    <ligand>
        <name>5-phospho-alpha-D-ribose 1-diphosphate</name>
        <dbReference type="ChEBI" id="CHEBI:58017"/>
    </ligand>
</feature>
<keyword evidence="9" id="KW-0479">Metal-binding</keyword>
<feature type="binding site" evidence="9">
    <location>
        <position position="226"/>
    </location>
    <ligand>
        <name>Mg(2+)</name>
        <dbReference type="ChEBI" id="CHEBI:18420"/>
        <label>2</label>
    </ligand>
</feature>
<dbReference type="UniPathway" id="UPA00035">
    <property type="reaction ID" value="UER00041"/>
</dbReference>
<dbReference type="PANTHER" id="PTHR43285:SF2">
    <property type="entry name" value="ANTHRANILATE PHOSPHORIBOSYLTRANSFERASE"/>
    <property type="match status" value="1"/>
</dbReference>
<feature type="binding site" evidence="9">
    <location>
        <begin position="83"/>
        <end position="84"/>
    </location>
    <ligand>
        <name>5-phospho-alpha-D-ribose 1-diphosphate</name>
        <dbReference type="ChEBI" id="CHEBI:58017"/>
    </ligand>
</feature>
<comment type="subunit">
    <text evidence="9">Homodimer.</text>
</comment>
<feature type="binding site" evidence="9">
    <location>
        <position position="92"/>
    </location>
    <ligand>
        <name>Mg(2+)</name>
        <dbReference type="ChEBI" id="CHEBI:18420"/>
        <label>1</label>
    </ligand>
</feature>
<dbReference type="AlphaFoldDB" id="A0A1I4GML9"/>
<keyword evidence="2 9" id="KW-0028">Amino-acid biosynthesis</keyword>
<feature type="domain" description="Glycosyl transferase family 3" evidence="10">
    <location>
        <begin position="74"/>
        <end position="325"/>
    </location>
</feature>
<sequence>MFKEFLSHVVAGENLSREDAQLSMDIIMSGGGTEAQIGAFITALRIKGETINEIAGFAQTMRNHSLKAQFSSREMIDTCGTGGDKTGTFNVSTAVAFVVAGAGLVVAKHGNHGLSSSCGSADVLNALGISMNLPPQGVSKSIEMTKVGFLYAPAFHKAMRYAAKPRKELGFRTVFNMLGPLTNPAEANYQLIGVYDPSLTTKLAEALAMLGVKRAMVVHGLDGLDEISTTSLTQVTEVNGSETRTYMIDPAVYGFSGSGLEAYRGGTPEENGKLILDIFQGKLLGPKRDIVLLNAAAALVVAGKAESIKEGLNIAAKSIDDGAAYSKLEEVRRFSQEYKEELILS</sequence>
<comment type="pathway">
    <text evidence="1 9">Amino-acid biosynthesis; L-tryptophan biosynthesis; L-tryptophan from chorismate: step 2/5.</text>
</comment>
<dbReference type="GO" id="GO:0000162">
    <property type="term" value="P:L-tryptophan biosynthetic process"/>
    <property type="evidence" value="ECO:0007669"/>
    <property type="project" value="UniProtKB-UniRule"/>
</dbReference>
<feature type="binding site" evidence="9">
    <location>
        <begin position="90"/>
        <end position="93"/>
    </location>
    <ligand>
        <name>5-phospho-alpha-D-ribose 1-diphosphate</name>
        <dbReference type="ChEBI" id="CHEBI:58017"/>
    </ligand>
</feature>
<keyword evidence="13" id="KW-1185">Reference proteome</keyword>
<protein>
    <recommendedName>
        <fullName evidence="9">Anthranilate phosphoribosyltransferase</fullName>
        <ecNumber evidence="9">2.4.2.18</ecNumber>
    </recommendedName>
</protein>
<dbReference type="Pfam" id="PF02885">
    <property type="entry name" value="Glycos_trans_3N"/>
    <property type="match status" value="1"/>
</dbReference>
<feature type="binding site" evidence="9">
    <location>
        <begin position="108"/>
        <end position="116"/>
    </location>
    <ligand>
        <name>5-phospho-alpha-D-ribose 1-diphosphate</name>
        <dbReference type="ChEBI" id="CHEBI:58017"/>
    </ligand>
</feature>
<dbReference type="Pfam" id="PF00591">
    <property type="entry name" value="Glycos_transf_3"/>
    <property type="match status" value="1"/>
</dbReference>
<feature type="binding site" evidence="9">
    <location>
        <position position="88"/>
    </location>
    <ligand>
        <name>5-phospho-alpha-D-ribose 1-diphosphate</name>
        <dbReference type="ChEBI" id="CHEBI:58017"/>
    </ligand>
</feature>
<keyword evidence="5 9" id="KW-0822">Tryptophan biosynthesis</keyword>
<evidence type="ECO:0000313" key="12">
    <source>
        <dbReference type="EMBL" id="SFL30743.1"/>
    </source>
</evidence>
<dbReference type="RefSeq" id="WP_090931719.1">
    <property type="nucleotide sequence ID" value="NZ_FOTS01000001.1"/>
</dbReference>
<dbReference type="Gene3D" id="1.20.970.10">
    <property type="entry name" value="Transferase, Pyrimidine Nucleoside Phosphorylase, Chain C"/>
    <property type="match status" value="1"/>
</dbReference>
<feature type="domain" description="Glycosyl transferase family 3 N-terminal" evidence="11">
    <location>
        <begin position="3"/>
        <end position="65"/>
    </location>
</feature>
<feature type="binding site" evidence="9">
    <location>
        <position position="80"/>
    </location>
    <ligand>
        <name>anthranilate</name>
        <dbReference type="ChEBI" id="CHEBI:16567"/>
        <label>1</label>
    </ligand>
</feature>
<evidence type="ECO:0000256" key="1">
    <source>
        <dbReference type="ARBA" id="ARBA00004907"/>
    </source>
</evidence>
<evidence type="ECO:0000256" key="4">
    <source>
        <dbReference type="ARBA" id="ARBA00022679"/>
    </source>
</evidence>
<comment type="similarity">
    <text evidence="8">In the C-terminal section; belongs to the anthranilate phosphoribosyltransferase family.</text>
</comment>
<evidence type="ECO:0000256" key="2">
    <source>
        <dbReference type="ARBA" id="ARBA00022605"/>
    </source>
</evidence>
<dbReference type="InterPro" id="IPR036320">
    <property type="entry name" value="Glycosyl_Trfase_fam3_N_dom_sf"/>
</dbReference>
<proteinExistence type="inferred from homology"/>
<feature type="binding site" evidence="9">
    <location>
        <position position="80"/>
    </location>
    <ligand>
        <name>5-phospho-alpha-D-ribose 1-diphosphate</name>
        <dbReference type="ChEBI" id="CHEBI:58017"/>
    </ligand>
</feature>
<evidence type="ECO:0000256" key="6">
    <source>
        <dbReference type="ARBA" id="ARBA00023141"/>
    </source>
</evidence>
<dbReference type="Gene3D" id="3.40.1030.10">
    <property type="entry name" value="Nucleoside phosphorylase/phosphoribosyltransferase catalytic domain"/>
    <property type="match status" value="1"/>
</dbReference>
<dbReference type="OrthoDB" id="9806430at2"/>
<dbReference type="GO" id="GO:0004048">
    <property type="term" value="F:anthranilate phosphoribosyltransferase activity"/>
    <property type="evidence" value="ECO:0007669"/>
    <property type="project" value="UniProtKB-UniRule"/>
</dbReference>
<dbReference type="InterPro" id="IPR017459">
    <property type="entry name" value="Glycosyl_Trfase_fam3_N_dom"/>
</dbReference>
<dbReference type="InterPro" id="IPR000312">
    <property type="entry name" value="Glycosyl_Trfase_fam3"/>
</dbReference>
<dbReference type="SUPFAM" id="SSF52418">
    <property type="entry name" value="Nucleoside phosphorylase/phosphoribosyltransferase catalytic domain"/>
    <property type="match status" value="1"/>
</dbReference>
<dbReference type="SUPFAM" id="SSF47648">
    <property type="entry name" value="Nucleoside phosphorylase/phosphoribosyltransferase N-terminal domain"/>
    <property type="match status" value="1"/>
</dbReference>
<keyword evidence="6 9" id="KW-0057">Aromatic amino acid biosynthesis</keyword>
<evidence type="ECO:0000259" key="11">
    <source>
        <dbReference type="Pfam" id="PF02885"/>
    </source>
</evidence>
<reference evidence="13" key="1">
    <citation type="submission" date="2016-10" db="EMBL/GenBank/DDBJ databases">
        <authorList>
            <person name="Varghese N."/>
            <person name="Submissions S."/>
        </authorList>
    </citation>
    <scope>NUCLEOTIDE SEQUENCE [LARGE SCALE GENOMIC DNA]</scope>
    <source>
        <strain evidence="13">DSM 13327</strain>
    </source>
</reference>
<evidence type="ECO:0000256" key="5">
    <source>
        <dbReference type="ARBA" id="ARBA00022822"/>
    </source>
</evidence>
<gene>
    <name evidence="9" type="primary">trpD</name>
    <name evidence="12" type="ORF">SAMN04490355_100111</name>
</gene>